<gene>
    <name evidence="2" type="ORF">JZ751_003950</name>
</gene>
<dbReference type="EMBL" id="JAFBMS010000012">
    <property type="protein sequence ID" value="KAG9347933.1"/>
    <property type="molecule type" value="Genomic_DNA"/>
</dbReference>
<dbReference type="InterPro" id="IPR012988">
    <property type="entry name" value="Ribosomal_uL30_N_euk"/>
</dbReference>
<reference evidence="2" key="1">
    <citation type="thesis" date="2021" institute="BYU ScholarsArchive" country="Provo, UT, USA">
        <title>Applications of and Algorithms for Genome Assembly and Genomic Analyses with an Emphasis on Marine Teleosts.</title>
        <authorList>
            <person name="Pickett B.D."/>
        </authorList>
    </citation>
    <scope>NUCLEOTIDE SEQUENCE</scope>
    <source>
        <strain evidence="2">HI-2016</strain>
    </source>
</reference>
<dbReference type="AlphaFoldDB" id="A0A8T2P3B9"/>
<organism evidence="2 3">
    <name type="scientific">Albula glossodonta</name>
    <name type="common">roundjaw bonefish</name>
    <dbReference type="NCBI Taxonomy" id="121402"/>
    <lineage>
        <taxon>Eukaryota</taxon>
        <taxon>Metazoa</taxon>
        <taxon>Chordata</taxon>
        <taxon>Craniata</taxon>
        <taxon>Vertebrata</taxon>
        <taxon>Euteleostomi</taxon>
        <taxon>Actinopterygii</taxon>
        <taxon>Neopterygii</taxon>
        <taxon>Teleostei</taxon>
        <taxon>Albuliformes</taxon>
        <taxon>Albulidae</taxon>
        <taxon>Albula</taxon>
    </lineage>
</organism>
<dbReference type="GO" id="GO:0022625">
    <property type="term" value="C:cytosolic large ribosomal subunit"/>
    <property type="evidence" value="ECO:0007669"/>
    <property type="project" value="TreeGrafter"/>
</dbReference>
<dbReference type="InterPro" id="IPR036919">
    <property type="entry name" value="Ribo_uL30_ferredoxin-like_sf"/>
</dbReference>
<dbReference type="InterPro" id="IPR039699">
    <property type="entry name" value="Ribosomal_uL30"/>
</dbReference>
<accession>A0A8T2P3B9</accession>
<dbReference type="PANTHER" id="PTHR11524">
    <property type="entry name" value="60S RIBOSOMAL PROTEIN L7"/>
    <property type="match status" value="1"/>
</dbReference>
<evidence type="ECO:0000313" key="3">
    <source>
        <dbReference type="Proteomes" id="UP000824540"/>
    </source>
</evidence>
<dbReference type="OrthoDB" id="28644at2759"/>
<name>A0A8T2P3B9_9TELE</name>
<dbReference type="GO" id="GO:0000463">
    <property type="term" value="P:maturation of LSU-rRNA from tricistronic rRNA transcript (SSU-rRNA, 5.8S rRNA, LSU-rRNA)"/>
    <property type="evidence" value="ECO:0007669"/>
    <property type="project" value="TreeGrafter"/>
</dbReference>
<dbReference type="GO" id="GO:0003723">
    <property type="term" value="F:RNA binding"/>
    <property type="evidence" value="ECO:0007669"/>
    <property type="project" value="TreeGrafter"/>
</dbReference>
<dbReference type="GO" id="GO:0003735">
    <property type="term" value="F:structural constituent of ribosome"/>
    <property type="evidence" value="ECO:0007669"/>
    <property type="project" value="TreeGrafter"/>
</dbReference>
<evidence type="ECO:0000313" key="2">
    <source>
        <dbReference type="EMBL" id="KAG9347933.1"/>
    </source>
</evidence>
<proteinExistence type="predicted"/>
<dbReference type="PANTHER" id="PTHR11524:SF16">
    <property type="entry name" value="LARGE RIBOSOMAL SUBUNIT PROTEIN UL30"/>
    <property type="match status" value="1"/>
</dbReference>
<sequence>ACEVNRKLIYKRAEFYHKEYKEMYRREVHMGRIARQDGCYYVPAEPKLALAIRIREWAEKLETAPNWNEDFLAFIVGKHGVICVDDLIHEIYTAGKNFKTADNFLWPSKLSSPSWGYE</sequence>
<evidence type="ECO:0000259" key="1">
    <source>
        <dbReference type="Pfam" id="PF08079"/>
    </source>
</evidence>
<feature type="domain" description="Large ribosomal subunit protein uL30 N-terminal eukaryotes" evidence="1">
    <location>
        <begin position="4"/>
        <end position="44"/>
    </location>
</feature>
<dbReference type="Pfam" id="PF08079">
    <property type="entry name" value="Ribosomal_L30_N"/>
    <property type="match status" value="1"/>
</dbReference>
<dbReference type="SUPFAM" id="SSF55129">
    <property type="entry name" value="Ribosomal protein L30p/L7e"/>
    <property type="match status" value="1"/>
</dbReference>
<protein>
    <recommendedName>
        <fullName evidence="1">Large ribosomal subunit protein uL30 N-terminal eukaryotes domain-containing protein</fullName>
    </recommendedName>
</protein>
<comment type="caution">
    <text evidence="2">The sequence shown here is derived from an EMBL/GenBank/DDBJ whole genome shotgun (WGS) entry which is preliminary data.</text>
</comment>
<keyword evidence="3" id="KW-1185">Reference proteome</keyword>
<dbReference type="Proteomes" id="UP000824540">
    <property type="component" value="Unassembled WGS sequence"/>
</dbReference>
<feature type="non-terminal residue" evidence="2">
    <location>
        <position position="1"/>
    </location>
</feature>